<dbReference type="Proteomes" id="UP000015241">
    <property type="component" value="Unassembled WGS sequence"/>
</dbReference>
<feature type="compositionally biased region" description="Low complexity" evidence="1">
    <location>
        <begin position="404"/>
        <end position="422"/>
    </location>
</feature>
<feature type="region of interest" description="Disordered" evidence="1">
    <location>
        <begin position="791"/>
        <end position="861"/>
    </location>
</feature>
<dbReference type="eggNOG" id="ENOG502RZQ5">
    <property type="taxonomic scope" value="Eukaryota"/>
</dbReference>
<dbReference type="GO" id="GO:0005634">
    <property type="term" value="C:nucleus"/>
    <property type="evidence" value="ECO:0007669"/>
    <property type="project" value="TreeGrafter"/>
</dbReference>
<evidence type="ECO:0000256" key="1">
    <source>
        <dbReference type="SAM" id="MobiDB-lite"/>
    </source>
</evidence>
<dbReference type="SUPFAM" id="SSF57997">
    <property type="entry name" value="Tropomyosin"/>
    <property type="match status" value="1"/>
</dbReference>
<feature type="compositionally biased region" description="Basic and acidic residues" evidence="1">
    <location>
        <begin position="14"/>
        <end position="30"/>
    </location>
</feature>
<dbReference type="EMBL" id="KE504151">
    <property type="protein sequence ID" value="EPT00070.1"/>
    <property type="molecule type" value="Genomic_DNA"/>
</dbReference>
<gene>
    <name evidence="2" type="ORF">FOMPIDRAFT_1049909</name>
</gene>
<dbReference type="InParanoid" id="S8FP40"/>
<evidence type="ECO:0000313" key="3">
    <source>
        <dbReference type="Proteomes" id="UP000015241"/>
    </source>
</evidence>
<dbReference type="PANTHER" id="PTHR13275:SF4">
    <property type="entry name" value="VACUOLAR PROTEIN SORTING-ASSOCIATED PROTEIN 72 HOMOLOG"/>
    <property type="match status" value="1"/>
</dbReference>
<feature type="region of interest" description="Disordered" evidence="1">
    <location>
        <begin position="371"/>
        <end position="525"/>
    </location>
</feature>
<protein>
    <recommendedName>
        <fullName evidence="4">Zn(2)-C6 fungal-type domain-containing protein</fullName>
    </recommendedName>
</protein>
<evidence type="ECO:0008006" key="4">
    <source>
        <dbReference type="Google" id="ProtNLM"/>
    </source>
</evidence>
<feature type="compositionally biased region" description="Basic and acidic residues" evidence="1">
    <location>
        <begin position="804"/>
        <end position="840"/>
    </location>
</feature>
<dbReference type="HOGENOM" id="CLU_308514_0_0_1"/>
<keyword evidence="3" id="KW-1185">Reference proteome</keyword>
<feature type="non-terminal residue" evidence="2">
    <location>
        <position position="957"/>
    </location>
</feature>
<proteinExistence type="predicted"/>
<sequence>MLQSATGATLPDAAAKKVQDDASRKGDEAKKRKAQVKRKAEAAQREADEAKQREADEAKQREAEAKQRKAMEAKQREAEEAQRKAKEAKAREAEEAKRKADEAAALELQTKAREAQAALAEAEEKARQRATEARKAADLAKEKSAQAKKKDAAARKQVEAAGTTVKGKGPEAAKVANPVGQTKATTGRGKKPALKSKELISTSEEDEDEVEEDEVEEDEVEEDEDEDERPLALARRRKSLQSPRVKADHGDPTQPPFRCDLCIKKDVPCIFSEWRARCDFCTKQKFGCSLVPRFVENGQPLKGAAASDKGDEFRRWVSDLIEAGEKYPEVLIMTGDEDKFLQDLATLPDTPEAHESLRKWLQARIAWSETGAKTACPKPPTARGRGMAQDAEAKRQSKAKSRAKAAAAKARAKTTTSKPAKALPVSAPRPAPPTREAEDVEDVAKDEELVQEEERDIAQEMAEVEVPEGYDDLFAENAAEADDEHEDDQEDEDDQEENRGRQRTGNAPRVSFRFQRDSQSEMDDAVAEHRLSVKAAMKGRNPNDLPAPNFRDLDINIGLDDESWGAGSPHPWGARSPSWGQELNEVVHRLEALEARHRTPEDPIPAIMDRLRALETRPGIGVQEDPIPTMLARLEALEGAEPEQNARLDAVLQRLAMLERNVGDTEALLHEYDRRMQLMAKAQIDSLQKSFQAALERLVASSADQRPSLETGVQTDSAHVVLSSPATQDKGKAKELPSVEVAVQTTAIEALASIADVASGAVRQFHTSEVQTSDPLAAEVGVQAAPMCSAAPVTASQGTQAPEPHAEVRDDTEEDRVNVKEVEAHAANEETARFNDEAEGHSASAKQQEDEAPSASSTPLGIIAPQDEALPTHATPTEQAQAASSAAHKQLVAPPVSDVPAASTAPVPPVRTTARSEGAGSPLPGSSNTGRHSSTPTPGPLPKRKRTQRPTVARVPR</sequence>
<feature type="compositionally biased region" description="Low complexity" evidence="1">
    <location>
        <begin position="879"/>
        <end position="915"/>
    </location>
</feature>
<feature type="region of interest" description="Disordered" evidence="1">
    <location>
        <begin position="1"/>
        <end position="253"/>
    </location>
</feature>
<dbReference type="STRING" id="743788.S8FP40"/>
<organism evidence="2 3">
    <name type="scientific">Fomitopsis schrenkii</name>
    <name type="common">Brown rot fungus</name>
    <dbReference type="NCBI Taxonomy" id="2126942"/>
    <lineage>
        <taxon>Eukaryota</taxon>
        <taxon>Fungi</taxon>
        <taxon>Dikarya</taxon>
        <taxon>Basidiomycota</taxon>
        <taxon>Agaricomycotina</taxon>
        <taxon>Agaricomycetes</taxon>
        <taxon>Polyporales</taxon>
        <taxon>Fomitopsis</taxon>
    </lineage>
</organism>
<evidence type="ECO:0000313" key="2">
    <source>
        <dbReference type="EMBL" id="EPT00070.1"/>
    </source>
</evidence>
<dbReference type="PANTHER" id="PTHR13275">
    <property type="entry name" value="YL-1 PROTEIN TRANSCRIPTION FACTOR-LIKE 1"/>
    <property type="match status" value="1"/>
</dbReference>
<feature type="compositionally biased region" description="Basic and acidic residues" evidence="1">
    <location>
        <begin position="122"/>
        <end position="158"/>
    </location>
</feature>
<accession>S8FP40</accession>
<feature type="compositionally biased region" description="Basic and acidic residues" evidence="1">
    <location>
        <begin position="38"/>
        <end position="102"/>
    </location>
</feature>
<feature type="compositionally biased region" description="Acidic residues" evidence="1">
    <location>
        <begin position="462"/>
        <end position="496"/>
    </location>
</feature>
<dbReference type="AlphaFoldDB" id="S8FP40"/>
<name>S8FP40_FOMSC</name>
<feature type="compositionally biased region" description="Acidic residues" evidence="1">
    <location>
        <begin position="203"/>
        <end position="228"/>
    </location>
</feature>
<reference evidence="2 3" key="1">
    <citation type="journal article" date="2012" name="Science">
        <title>The Paleozoic origin of enzymatic lignin decomposition reconstructed from 31 fungal genomes.</title>
        <authorList>
            <person name="Floudas D."/>
            <person name="Binder M."/>
            <person name="Riley R."/>
            <person name="Barry K."/>
            <person name="Blanchette R.A."/>
            <person name="Henrissat B."/>
            <person name="Martinez A.T."/>
            <person name="Otillar R."/>
            <person name="Spatafora J.W."/>
            <person name="Yadav J.S."/>
            <person name="Aerts A."/>
            <person name="Benoit I."/>
            <person name="Boyd A."/>
            <person name="Carlson A."/>
            <person name="Copeland A."/>
            <person name="Coutinho P.M."/>
            <person name="de Vries R.P."/>
            <person name="Ferreira P."/>
            <person name="Findley K."/>
            <person name="Foster B."/>
            <person name="Gaskell J."/>
            <person name="Glotzer D."/>
            <person name="Gorecki P."/>
            <person name="Heitman J."/>
            <person name="Hesse C."/>
            <person name="Hori C."/>
            <person name="Igarashi K."/>
            <person name="Jurgens J.A."/>
            <person name="Kallen N."/>
            <person name="Kersten P."/>
            <person name="Kohler A."/>
            <person name="Kuees U."/>
            <person name="Kumar T.K.A."/>
            <person name="Kuo A."/>
            <person name="LaButti K."/>
            <person name="Larrondo L.F."/>
            <person name="Lindquist E."/>
            <person name="Ling A."/>
            <person name="Lombard V."/>
            <person name="Lucas S."/>
            <person name="Lundell T."/>
            <person name="Martin R."/>
            <person name="McLaughlin D.J."/>
            <person name="Morgenstern I."/>
            <person name="Morin E."/>
            <person name="Murat C."/>
            <person name="Nagy L.G."/>
            <person name="Nolan M."/>
            <person name="Ohm R.A."/>
            <person name="Patyshakuliyeva A."/>
            <person name="Rokas A."/>
            <person name="Ruiz-Duenas F.J."/>
            <person name="Sabat G."/>
            <person name="Salamov A."/>
            <person name="Samejima M."/>
            <person name="Schmutz J."/>
            <person name="Slot J.C."/>
            <person name="St John F."/>
            <person name="Stenlid J."/>
            <person name="Sun H."/>
            <person name="Sun S."/>
            <person name="Syed K."/>
            <person name="Tsang A."/>
            <person name="Wiebenga A."/>
            <person name="Young D."/>
            <person name="Pisabarro A."/>
            <person name="Eastwood D.C."/>
            <person name="Martin F."/>
            <person name="Cullen D."/>
            <person name="Grigoriev I.V."/>
            <person name="Hibbett D.S."/>
        </authorList>
    </citation>
    <scope>NUCLEOTIDE SEQUENCE</scope>
    <source>
        <strain evidence="3">FP-58527</strain>
    </source>
</reference>
<feature type="region of interest" description="Disordered" evidence="1">
    <location>
        <begin position="873"/>
        <end position="957"/>
    </location>
</feature>
<feature type="compositionally biased region" description="Polar residues" evidence="1">
    <location>
        <begin position="924"/>
        <end position="936"/>
    </location>
</feature>